<dbReference type="AlphaFoldDB" id="A0A099CVW9"/>
<dbReference type="EMBL" id="JROI01000010">
    <property type="protein sequence ID" value="KGI78073.1"/>
    <property type="molecule type" value="Genomic_DNA"/>
</dbReference>
<evidence type="ECO:0000313" key="3">
    <source>
        <dbReference type="Proteomes" id="UP000029708"/>
    </source>
</evidence>
<dbReference type="HOGENOM" id="CLU_063440_3_3_6"/>
<gene>
    <name evidence="2" type="ORF">LF63_0106810</name>
</gene>
<dbReference type="InterPro" id="IPR036390">
    <property type="entry name" value="WH_DNA-bd_sf"/>
</dbReference>
<evidence type="ECO:0000313" key="2">
    <source>
        <dbReference type="EMBL" id="KGI78073.1"/>
    </source>
</evidence>
<dbReference type="InterPro" id="IPR036388">
    <property type="entry name" value="WH-like_DNA-bd_sf"/>
</dbReference>
<organism evidence="2 3">
    <name type="scientific">Oleiagrimonas soli</name>
    <dbReference type="NCBI Taxonomy" id="1543381"/>
    <lineage>
        <taxon>Bacteria</taxon>
        <taxon>Pseudomonadati</taxon>
        <taxon>Pseudomonadota</taxon>
        <taxon>Gammaproteobacteria</taxon>
        <taxon>Lysobacterales</taxon>
        <taxon>Rhodanobacteraceae</taxon>
        <taxon>Oleiagrimonas</taxon>
    </lineage>
</organism>
<proteinExistence type="predicted"/>
<keyword evidence="3" id="KW-1185">Reference proteome</keyword>
<dbReference type="Gene3D" id="1.10.10.10">
    <property type="entry name" value="Winged helix-like DNA-binding domain superfamily/Winged helix DNA-binding domain"/>
    <property type="match status" value="1"/>
</dbReference>
<dbReference type="SUPFAM" id="SSF46785">
    <property type="entry name" value="Winged helix' DNA-binding domain"/>
    <property type="match status" value="1"/>
</dbReference>
<dbReference type="PANTHER" id="PTHR33169:SF14">
    <property type="entry name" value="TRANSCRIPTIONAL REGULATOR RV3488"/>
    <property type="match status" value="1"/>
</dbReference>
<evidence type="ECO:0000259" key="1">
    <source>
        <dbReference type="Pfam" id="PF03551"/>
    </source>
</evidence>
<dbReference type="InterPro" id="IPR005149">
    <property type="entry name" value="Tscrpt_reg_PadR_N"/>
</dbReference>
<accession>A0A099CVW9</accession>
<comment type="caution">
    <text evidence="2">The sequence shown here is derived from an EMBL/GenBank/DDBJ whole genome shotgun (WGS) entry which is preliminary data.</text>
</comment>
<dbReference type="Pfam" id="PF03551">
    <property type="entry name" value="PadR"/>
    <property type="match status" value="1"/>
</dbReference>
<name>A0A099CVW9_9GAMM</name>
<feature type="domain" description="Transcription regulator PadR N-terminal" evidence="1">
    <location>
        <begin position="20"/>
        <end position="93"/>
    </location>
</feature>
<reference evidence="2 3" key="1">
    <citation type="submission" date="2014-09" db="EMBL/GenBank/DDBJ databases">
        <title>Xanthomonadaceae 3.5X direct submission.</title>
        <authorList>
            <person name="Fang T."/>
            <person name="Wang H."/>
        </authorList>
    </citation>
    <scope>NUCLEOTIDE SEQUENCE [LARGE SCALE GENOMIC DNA]</scope>
    <source>
        <strain evidence="2 3">3.5X</strain>
    </source>
</reference>
<sequence length="113" mass="12924">MHDAAMFEKDLVAATSRTFVLSILTEGDSYGYEIIQRVAELTDGALIWTDGMLYPVLHRLEDGGCVRSYWQPSPTGRKRKYYALTDVGRDELDDRKRQWRVANDALLALWPDA</sequence>
<dbReference type="Proteomes" id="UP000029708">
    <property type="component" value="Unassembled WGS sequence"/>
</dbReference>
<protein>
    <submittedName>
        <fullName evidence="2">PadR family transcriptional regulator</fullName>
    </submittedName>
</protein>
<dbReference type="PANTHER" id="PTHR33169">
    <property type="entry name" value="PADR-FAMILY TRANSCRIPTIONAL REGULATOR"/>
    <property type="match status" value="1"/>
</dbReference>
<dbReference type="InterPro" id="IPR052509">
    <property type="entry name" value="Metal_resp_DNA-bind_regulator"/>
</dbReference>